<evidence type="ECO:0000256" key="3">
    <source>
        <dbReference type="ARBA" id="ARBA00012733"/>
    </source>
</evidence>
<name>A0A5K7YZC1_9BACT</name>
<dbReference type="GO" id="GO:0009313">
    <property type="term" value="P:oligosaccharide catabolic process"/>
    <property type="evidence" value="ECO:0007669"/>
    <property type="project" value="TreeGrafter"/>
</dbReference>
<evidence type="ECO:0000313" key="5">
    <source>
        <dbReference type="EMBL" id="BBO73740.1"/>
    </source>
</evidence>
<keyword evidence="6" id="KW-1185">Reference proteome</keyword>
<dbReference type="PANTHER" id="PTHR10628">
    <property type="entry name" value="SIALIDASE"/>
    <property type="match status" value="1"/>
</dbReference>
<accession>A0A5K7YZC1</accession>
<dbReference type="RefSeq" id="WP_155302820.1">
    <property type="nucleotide sequence ID" value="NZ_AP021875.1"/>
</dbReference>
<dbReference type="PANTHER" id="PTHR10628:SF30">
    <property type="entry name" value="EXO-ALPHA-SIALIDASE"/>
    <property type="match status" value="1"/>
</dbReference>
<dbReference type="AlphaFoldDB" id="A0A5K7YZC1"/>
<comment type="catalytic activity">
    <reaction evidence="1">
        <text>Hydrolysis of alpha-(2-&gt;3)-, alpha-(2-&gt;6)-, alpha-(2-&gt;8)- glycosidic linkages of terminal sialic acid residues in oligosaccharides, glycoproteins, glycolipids, colominic acid and synthetic substrates.</text>
        <dbReference type="EC" id="3.2.1.18"/>
    </reaction>
</comment>
<dbReference type="GO" id="GO:0016020">
    <property type="term" value="C:membrane"/>
    <property type="evidence" value="ECO:0007669"/>
    <property type="project" value="TreeGrafter"/>
</dbReference>
<dbReference type="InterPro" id="IPR011040">
    <property type="entry name" value="Sialidase"/>
</dbReference>
<sequence length="352" mass="39177">MFEKQIIFPQRTHAFYHVPSITVAPDGSILAFCEERWCSPCDDTGECHIVMKKSTDNGNTWVELIHLRKKAGEKYHMGSAVVDPDTKKVLLMCGGGWLQSADNGDTWVDWQPLVHEVEGTTRGSTHGSVPGIVIQYGVHKGRILWPARTIVTSDGYDDLSIPDRRMKCYSMVFYSDDHGETIHSSNYFLQGTGEACLAERLSGDIYFNARAYFDDGGRYTAVSQDGGVHFIEGPPDAQLCEIRQGCNASMIRYPPEMCDGRDILLFANPDSTGKFREHGAVHVSFDGGKSWPLHKEVTTWGTWFDYSSMTVANDGTVLLIYKTTPTMEGIASSPDDCCSMALIRFDLSWLGI</sequence>
<dbReference type="Proteomes" id="UP000427769">
    <property type="component" value="Chromosome"/>
</dbReference>
<dbReference type="Gene3D" id="2.120.10.10">
    <property type="match status" value="1"/>
</dbReference>
<dbReference type="GO" id="GO:0004308">
    <property type="term" value="F:exo-alpha-sialidase activity"/>
    <property type="evidence" value="ECO:0007669"/>
    <property type="project" value="UniProtKB-EC"/>
</dbReference>
<evidence type="ECO:0000256" key="1">
    <source>
        <dbReference type="ARBA" id="ARBA00000427"/>
    </source>
</evidence>
<dbReference type="Pfam" id="PF13088">
    <property type="entry name" value="BNR_2"/>
    <property type="match status" value="1"/>
</dbReference>
<evidence type="ECO:0000259" key="4">
    <source>
        <dbReference type="Pfam" id="PF13088"/>
    </source>
</evidence>
<evidence type="ECO:0000256" key="2">
    <source>
        <dbReference type="ARBA" id="ARBA00009348"/>
    </source>
</evidence>
<dbReference type="OrthoDB" id="7294637at2"/>
<dbReference type="InterPro" id="IPR026856">
    <property type="entry name" value="Sialidase_fam"/>
</dbReference>
<gene>
    <name evidence="5" type="ORF">DSCW_11570</name>
</gene>
<feature type="domain" description="Sialidase" evidence="4">
    <location>
        <begin position="96"/>
        <end position="317"/>
    </location>
</feature>
<dbReference type="EC" id="3.2.1.18" evidence="3"/>
<dbReference type="GO" id="GO:0005737">
    <property type="term" value="C:cytoplasm"/>
    <property type="evidence" value="ECO:0007669"/>
    <property type="project" value="TreeGrafter"/>
</dbReference>
<evidence type="ECO:0000313" key="6">
    <source>
        <dbReference type="Proteomes" id="UP000427769"/>
    </source>
</evidence>
<comment type="similarity">
    <text evidence="2">Belongs to the glycosyl hydrolase 33 family.</text>
</comment>
<dbReference type="CDD" id="cd15482">
    <property type="entry name" value="Sialidase_non-viral"/>
    <property type="match status" value="1"/>
</dbReference>
<reference evidence="5 6" key="1">
    <citation type="submission" date="2019-11" db="EMBL/GenBank/DDBJ databases">
        <title>Comparative genomics of hydrocarbon-degrading Desulfosarcina strains.</title>
        <authorList>
            <person name="Watanabe M."/>
            <person name="Kojima H."/>
            <person name="Fukui M."/>
        </authorList>
    </citation>
    <scope>NUCLEOTIDE SEQUENCE [LARGE SCALE GENOMIC DNA]</scope>
    <source>
        <strain evidence="5 6">PP31</strain>
    </source>
</reference>
<protein>
    <recommendedName>
        <fullName evidence="3">exo-alpha-sialidase</fullName>
        <ecNumber evidence="3">3.2.1.18</ecNumber>
    </recommendedName>
</protein>
<dbReference type="KEGG" id="dwd:DSCW_11570"/>
<dbReference type="SUPFAM" id="SSF50939">
    <property type="entry name" value="Sialidases"/>
    <property type="match status" value="1"/>
</dbReference>
<dbReference type="EMBL" id="AP021875">
    <property type="protein sequence ID" value="BBO73740.1"/>
    <property type="molecule type" value="Genomic_DNA"/>
</dbReference>
<dbReference type="InterPro" id="IPR036278">
    <property type="entry name" value="Sialidase_sf"/>
</dbReference>
<proteinExistence type="inferred from homology"/>
<organism evidence="5 6">
    <name type="scientific">Desulfosarcina widdelii</name>
    <dbReference type="NCBI Taxonomy" id="947919"/>
    <lineage>
        <taxon>Bacteria</taxon>
        <taxon>Pseudomonadati</taxon>
        <taxon>Thermodesulfobacteriota</taxon>
        <taxon>Desulfobacteria</taxon>
        <taxon>Desulfobacterales</taxon>
        <taxon>Desulfosarcinaceae</taxon>
        <taxon>Desulfosarcina</taxon>
    </lineage>
</organism>
<dbReference type="GO" id="GO:0006689">
    <property type="term" value="P:ganglioside catabolic process"/>
    <property type="evidence" value="ECO:0007669"/>
    <property type="project" value="TreeGrafter"/>
</dbReference>